<organism evidence="2 3">
    <name type="scientific">Suillus luteus UH-Slu-Lm8-n1</name>
    <dbReference type="NCBI Taxonomy" id="930992"/>
    <lineage>
        <taxon>Eukaryota</taxon>
        <taxon>Fungi</taxon>
        <taxon>Dikarya</taxon>
        <taxon>Basidiomycota</taxon>
        <taxon>Agaricomycotina</taxon>
        <taxon>Agaricomycetes</taxon>
        <taxon>Agaricomycetidae</taxon>
        <taxon>Boletales</taxon>
        <taxon>Suillineae</taxon>
        <taxon>Suillaceae</taxon>
        <taxon>Suillus</taxon>
    </lineage>
</organism>
<keyword evidence="3" id="KW-1185">Reference proteome</keyword>
<protein>
    <submittedName>
        <fullName evidence="2">Unplaced genomic scaffold CY34scaffold_503, whole genome shotgun sequence</fullName>
    </submittedName>
</protein>
<dbReference type="HOGENOM" id="CLU_2110576_0_0_1"/>
<dbReference type="Proteomes" id="UP000054485">
    <property type="component" value="Unassembled WGS sequence"/>
</dbReference>
<dbReference type="InParanoid" id="A0A0D0AMB7"/>
<reference evidence="3" key="2">
    <citation type="submission" date="2015-01" db="EMBL/GenBank/DDBJ databases">
        <title>Evolutionary Origins and Diversification of the Mycorrhizal Mutualists.</title>
        <authorList>
            <consortium name="DOE Joint Genome Institute"/>
            <consortium name="Mycorrhizal Genomics Consortium"/>
            <person name="Kohler A."/>
            <person name="Kuo A."/>
            <person name="Nagy L.G."/>
            <person name="Floudas D."/>
            <person name="Copeland A."/>
            <person name="Barry K.W."/>
            <person name="Cichocki N."/>
            <person name="Veneault-Fourrey C."/>
            <person name="LaButti K."/>
            <person name="Lindquist E.A."/>
            <person name="Lipzen A."/>
            <person name="Lundell T."/>
            <person name="Morin E."/>
            <person name="Murat C."/>
            <person name="Riley R."/>
            <person name="Ohm R."/>
            <person name="Sun H."/>
            <person name="Tunlid A."/>
            <person name="Henrissat B."/>
            <person name="Grigoriev I.V."/>
            <person name="Hibbett D.S."/>
            <person name="Martin F."/>
        </authorList>
    </citation>
    <scope>NUCLEOTIDE SEQUENCE [LARGE SCALE GENOMIC DNA]</scope>
    <source>
        <strain evidence="3">UH-Slu-Lm8-n1</strain>
    </source>
</reference>
<evidence type="ECO:0000313" key="2">
    <source>
        <dbReference type="EMBL" id="KIK35352.1"/>
    </source>
</evidence>
<sequence length="140" mass="15982">MISTWKTYIYTNHRLPHKLAFLCRLAGVTVGIWFLLMTTSTSTTVVSSSHRSRACNIIVTVNELPRLSLVWTSSRCEVSEICLQCQGTKGLIYQTYGLSDKDWTLNFTTTHDIGLLIMRMRDSPTHFRILTRNCKANPQP</sequence>
<evidence type="ECO:0000256" key="1">
    <source>
        <dbReference type="SAM" id="Phobius"/>
    </source>
</evidence>
<reference evidence="2 3" key="1">
    <citation type="submission" date="2014-04" db="EMBL/GenBank/DDBJ databases">
        <authorList>
            <consortium name="DOE Joint Genome Institute"/>
            <person name="Kuo A."/>
            <person name="Ruytinx J."/>
            <person name="Rineau F."/>
            <person name="Colpaert J."/>
            <person name="Kohler A."/>
            <person name="Nagy L.G."/>
            <person name="Floudas D."/>
            <person name="Copeland A."/>
            <person name="Barry K.W."/>
            <person name="Cichocki N."/>
            <person name="Veneault-Fourrey C."/>
            <person name="LaButti K."/>
            <person name="Lindquist E.A."/>
            <person name="Lipzen A."/>
            <person name="Lundell T."/>
            <person name="Morin E."/>
            <person name="Murat C."/>
            <person name="Sun H."/>
            <person name="Tunlid A."/>
            <person name="Henrissat B."/>
            <person name="Grigoriev I.V."/>
            <person name="Hibbett D.S."/>
            <person name="Martin F."/>
            <person name="Nordberg H.P."/>
            <person name="Cantor M.N."/>
            <person name="Hua S.X."/>
        </authorList>
    </citation>
    <scope>NUCLEOTIDE SEQUENCE [LARGE SCALE GENOMIC DNA]</scope>
    <source>
        <strain evidence="2 3">UH-Slu-Lm8-n1</strain>
    </source>
</reference>
<gene>
    <name evidence="2" type="ORF">CY34DRAFT_587718</name>
</gene>
<accession>A0A0D0AMB7</accession>
<evidence type="ECO:0000313" key="3">
    <source>
        <dbReference type="Proteomes" id="UP000054485"/>
    </source>
</evidence>
<proteinExistence type="predicted"/>
<feature type="transmembrane region" description="Helical" evidence="1">
    <location>
        <begin position="21"/>
        <end position="39"/>
    </location>
</feature>
<keyword evidence="1" id="KW-0812">Transmembrane</keyword>
<name>A0A0D0AMB7_9AGAM</name>
<dbReference type="EMBL" id="KN835634">
    <property type="protein sequence ID" value="KIK35352.1"/>
    <property type="molecule type" value="Genomic_DNA"/>
</dbReference>
<keyword evidence="1" id="KW-0472">Membrane</keyword>
<keyword evidence="1" id="KW-1133">Transmembrane helix</keyword>
<dbReference type="AlphaFoldDB" id="A0A0D0AMB7"/>